<dbReference type="GO" id="GO:0140042">
    <property type="term" value="P:lipid droplet formation"/>
    <property type="evidence" value="ECO:0007669"/>
    <property type="project" value="UniProtKB-ARBA"/>
</dbReference>
<evidence type="ECO:0000256" key="3">
    <source>
        <dbReference type="ARBA" id="ARBA00022824"/>
    </source>
</evidence>
<evidence type="ECO:0000256" key="4">
    <source>
        <dbReference type="ARBA" id="ARBA00022989"/>
    </source>
</evidence>
<keyword evidence="9" id="KW-1185">Reference proteome</keyword>
<dbReference type="EMBL" id="ML002695">
    <property type="protein sequence ID" value="RKP36223.1"/>
    <property type="molecule type" value="Genomic_DNA"/>
</dbReference>
<evidence type="ECO:0000256" key="2">
    <source>
        <dbReference type="ARBA" id="ARBA00022692"/>
    </source>
</evidence>
<evidence type="ECO:0000256" key="1">
    <source>
        <dbReference type="ARBA" id="ARBA00004477"/>
    </source>
</evidence>
<accession>A0A4P9ZRY8</accession>
<dbReference type="GO" id="GO:0006629">
    <property type="term" value="P:lipid metabolic process"/>
    <property type="evidence" value="ECO:0007669"/>
    <property type="project" value="UniProtKB-KW"/>
</dbReference>
<dbReference type="STRING" id="215637.A0A4P9ZRY8"/>
<proteinExistence type="predicted"/>
<keyword evidence="4 7" id="KW-1133">Transmembrane helix</keyword>
<dbReference type="AlphaFoldDB" id="A0A4P9ZRY8"/>
<organism evidence="8 9">
    <name type="scientific">Dimargaris cristalligena</name>
    <dbReference type="NCBI Taxonomy" id="215637"/>
    <lineage>
        <taxon>Eukaryota</taxon>
        <taxon>Fungi</taxon>
        <taxon>Fungi incertae sedis</taxon>
        <taxon>Zoopagomycota</taxon>
        <taxon>Kickxellomycotina</taxon>
        <taxon>Dimargaritomycetes</taxon>
        <taxon>Dimargaritales</taxon>
        <taxon>Dimargaritaceae</taxon>
        <taxon>Dimargaris</taxon>
    </lineage>
</organism>
<feature type="transmembrane region" description="Helical" evidence="7">
    <location>
        <begin position="193"/>
        <end position="219"/>
    </location>
</feature>
<name>A0A4P9ZRY8_9FUNG</name>
<sequence length="222" mass="24740">SVRAVVGSLAVGLAVFFALLSYASLYYLLIPQLSHELPVYFNYAALPQPAVALVPIAPDGESQVFSSAQGYVVSLRLRLPTSSTNRQLGNFMVSADLKDSQNQTVYHSNRPGLLHYQSTITRTLATFMRAVPLLLGWGGEAQELRIVLLENMVDQKHNPITHMYVTLSNPALQTYSATAHFDVQFTGLRFYMYYWSAPTAAVFVMLSIMWQVFAALVAWRVL</sequence>
<dbReference type="CDD" id="cd23995">
    <property type="entry name" value="Seipin_BSCL2_like"/>
    <property type="match status" value="1"/>
</dbReference>
<dbReference type="InterPro" id="IPR009617">
    <property type="entry name" value="Seipin"/>
</dbReference>
<evidence type="ECO:0000256" key="6">
    <source>
        <dbReference type="ARBA" id="ARBA00023136"/>
    </source>
</evidence>
<evidence type="ECO:0000256" key="5">
    <source>
        <dbReference type="ARBA" id="ARBA00023098"/>
    </source>
</evidence>
<reference evidence="9" key="1">
    <citation type="journal article" date="2018" name="Nat. Microbiol.">
        <title>Leveraging single-cell genomics to expand the fungal tree of life.</title>
        <authorList>
            <person name="Ahrendt S.R."/>
            <person name="Quandt C.A."/>
            <person name="Ciobanu D."/>
            <person name="Clum A."/>
            <person name="Salamov A."/>
            <person name="Andreopoulos B."/>
            <person name="Cheng J.F."/>
            <person name="Woyke T."/>
            <person name="Pelin A."/>
            <person name="Henrissat B."/>
            <person name="Reynolds N.K."/>
            <person name="Benny G.L."/>
            <person name="Smith M.E."/>
            <person name="James T.Y."/>
            <person name="Grigoriev I.V."/>
        </authorList>
    </citation>
    <scope>NUCLEOTIDE SEQUENCE [LARGE SCALE GENOMIC DNA]</scope>
    <source>
        <strain evidence="9">RSA 468</strain>
    </source>
</reference>
<feature type="transmembrane region" description="Helical" evidence="7">
    <location>
        <begin position="6"/>
        <end position="29"/>
    </location>
</feature>
<dbReference type="Pfam" id="PF06775">
    <property type="entry name" value="Seipin"/>
    <property type="match status" value="1"/>
</dbReference>
<keyword evidence="5" id="KW-0443">Lipid metabolism</keyword>
<keyword evidence="2 7" id="KW-0812">Transmembrane</keyword>
<dbReference type="GO" id="GO:0005789">
    <property type="term" value="C:endoplasmic reticulum membrane"/>
    <property type="evidence" value="ECO:0007669"/>
    <property type="project" value="UniProtKB-SubCell"/>
</dbReference>
<dbReference type="PANTHER" id="PTHR21212">
    <property type="entry name" value="BERNARDINELLI-SEIP CONGENITAL LIPODYSTROPHY 2 HOMOLOG BSCL2 PROTEIN"/>
    <property type="match status" value="1"/>
</dbReference>
<dbReference type="PANTHER" id="PTHR21212:SF0">
    <property type="entry name" value="SEIPIN"/>
    <property type="match status" value="1"/>
</dbReference>
<keyword evidence="3" id="KW-0256">Endoplasmic reticulum</keyword>
<keyword evidence="6 7" id="KW-0472">Membrane</keyword>
<feature type="non-terminal residue" evidence="8">
    <location>
        <position position="222"/>
    </location>
</feature>
<protein>
    <submittedName>
        <fullName evidence="8">Putative adipose-regulatory protein-domain-containing protein</fullName>
    </submittedName>
</protein>
<evidence type="ECO:0000313" key="8">
    <source>
        <dbReference type="EMBL" id="RKP36223.1"/>
    </source>
</evidence>
<feature type="non-terminal residue" evidence="8">
    <location>
        <position position="1"/>
    </location>
</feature>
<evidence type="ECO:0000313" key="9">
    <source>
        <dbReference type="Proteomes" id="UP000268162"/>
    </source>
</evidence>
<evidence type="ECO:0000256" key="7">
    <source>
        <dbReference type="SAM" id="Phobius"/>
    </source>
</evidence>
<comment type="subcellular location">
    <subcellularLocation>
        <location evidence="1">Endoplasmic reticulum membrane</location>
        <topology evidence="1">Multi-pass membrane protein</topology>
    </subcellularLocation>
</comment>
<gene>
    <name evidence="8" type="ORF">BJ085DRAFT_2488</name>
</gene>
<dbReference type="Proteomes" id="UP000268162">
    <property type="component" value="Unassembled WGS sequence"/>
</dbReference>